<dbReference type="CDD" id="cd00211">
    <property type="entry name" value="PTS_IIA_fru"/>
    <property type="match status" value="1"/>
</dbReference>
<dbReference type="Gene3D" id="3.40.930.10">
    <property type="entry name" value="Mannitol-specific EII, Chain A"/>
    <property type="match status" value="1"/>
</dbReference>
<feature type="domain" description="PTS EIIA type-2" evidence="1">
    <location>
        <begin position="20"/>
        <end position="168"/>
    </location>
</feature>
<protein>
    <recommendedName>
        <fullName evidence="1">PTS EIIA type-2 domain-containing protein</fullName>
    </recommendedName>
</protein>
<evidence type="ECO:0000313" key="3">
    <source>
        <dbReference type="Proteomes" id="UP000242656"/>
    </source>
</evidence>
<dbReference type="PANTHER" id="PTHR47738">
    <property type="entry name" value="PTS SYSTEM FRUCTOSE-LIKE EIIA COMPONENT-RELATED"/>
    <property type="match status" value="1"/>
</dbReference>
<evidence type="ECO:0000313" key="2">
    <source>
        <dbReference type="EMBL" id="PFK40682.1"/>
    </source>
</evidence>
<accession>A0A2B0M8Y7</accession>
<comment type="caution">
    <text evidence="2">The sequence shown here is derived from an EMBL/GenBank/DDBJ whole genome shotgun (WGS) entry which is preliminary data.</text>
</comment>
<organism evidence="2 3">
    <name type="scientific">Bacillus cereus</name>
    <dbReference type="NCBI Taxonomy" id="1396"/>
    <lineage>
        <taxon>Bacteria</taxon>
        <taxon>Bacillati</taxon>
        <taxon>Bacillota</taxon>
        <taxon>Bacilli</taxon>
        <taxon>Bacillales</taxon>
        <taxon>Bacillaceae</taxon>
        <taxon>Bacillus</taxon>
        <taxon>Bacillus cereus group</taxon>
    </lineage>
</organism>
<sequence length="170" mass="19300">MIFLLLHTKLQLERRRVNLDIFHEQFIYPKLSGTTLKEILDKVSTDLLIQGFVKESFSQAVLEREMHHPTGLPTEKIGVAIPHTDSSHVTQSVISVITLETPIPFTIMGSFEKEITNVQVLFLLALQDGKQHIQILKEIMKLIQHPQRLQQLATAATKSEIIESISTLII</sequence>
<dbReference type="Pfam" id="PF00359">
    <property type="entry name" value="PTS_EIIA_2"/>
    <property type="match status" value="1"/>
</dbReference>
<dbReference type="PROSITE" id="PS51094">
    <property type="entry name" value="PTS_EIIA_TYPE_2"/>
    <property type="match status" value="1"/>
</dbReference>
<reference evidence="2 3" key="1">
    <citation type="submission" date="2017-09" db="EMBL/GenBank/DDBJ databases">
        <title>Large-scale bioinformatics analysis of Bacillus genomes uncovers conserved roles of natural products in bacterial physiology.</title>
        <authorList>
            <consortium name="Agbiome Team Llc"/>
            <person name="Bleich R.M."/>
            <person name="Grubbs K.J."/>
            <person name="Santa Maria K.C."/>
            <person name="Allen S.E."/>
            <person name="Farag S."/>
            <person name="Shank E.A."/>
            <person name="Bowers A."/>
        </authorList>
    </citation>
    <scope>NUCLEOTIDE SEQUENCE [LARGE SCALE GENOMIC DNA]</scope>
    <source>
        <strain evidence="2 3">AFS083043</strain>
    </source>
</reference>
<dbReference type="InterPro" id="IPR016152">
    <property type="entry name" value="PTrfase/Anion_transptr"/>
</dbReference>
<proteinExistence type="predicted"/>
<dbReference type="InterPro" id="IPR051541">
    <property type="entry name" value="PTS_SugarTrans_NitroReg"/>
</dbReference>
<dbReference type="PANTHER" id="PTHR47738:SF3">
    <property type="entry name" value="PHOSPHOTRANSFERASE SYSTEM MANNITOL_FRUCTOSE-SPECIFIC IIA DOMAIN CONTAINING PROTEIN"/>
    <property type="match status" value="1"/>
</dbReference>
<dbReference type="InterPro" id="IPR002178">
    <property type="entry name" value="PTS_EIIA_type-2_dom"/>
</dbReference>
<dbReference type="SUPFAM" id="SSF55804">
    <property type="entry name" value="Phoshotransferase/anion transport protein"/>
    <property type="match status" value="1"/>
</dbReference>
<dbReference type="Proteomes" id="UP000242656">
    <property type="component" value="Unassembled WGS sequence"/>
</dbReference>
<dbReference type="EMBL" id="NUWN01000048">
    <property type="protein sequence ID" value="PFK40682.1"/>
    <property type="molecule type" value="Genomic_DNA"/>
</dbReference>
<evidence type="ECO:0000259" key="1">
    <source>
        <dbReference type="PROSITE" id="PS51094"/>
    </source>
</evidence>
<name>A0A2B0M8Y7_BACCE</name>
<gene>
    <name evidence="2" type="ORF">COI93_13035</name>
</gene>
<dbReference type="AlphaFoldDB" id="A0A2B0M8Y7"/>